<gene>
    <name evidence="2" type="ORF">A3F84_18830</name>
</gene>
<name>A0A1F6D240_HANXR</name>
<evidence type="ECO:0000313" key="3">
    <source>
        <dbReference type="Proteomes" id="UP000178606"/>
    </source>
</evidence>
<dbReference type="Gene3D" id="3.20.20.210">
    <property type="match status" value="1"/>
</dbReference>
<dbReference type="InterPro" id="IPR038071">
    <property type="entry name" value="UROD/MetE-like_sf"/>
</dbReference>
<dbReference type="SUPFAM" id="SSF51726">
    <property type="entry name" value="UROD/MetE-like"/>
    <property type="match status" value="1"/>
</dbReference>
<feature type="domain" description="Uroporphyrinogen decarboxylase (URO-D)" evidence="1">
    <location>
        <begin position="141"/>
        <end position="325"/>
    </location>
</feature>
<organism evidence="2 3">
    <name type="scientific">Handelsmanbacteria sp. (strain RIFCSPLOWO2_12_FULL_64_10)</name>
    <dbReference type="NCBI Taxonomy" id="1817868"/>
    <lineage>
        <taxon>Bacteria</taxon>
        <taxon>Candidatus Handelsmaniibacteriota</taxon>
    </lineage>
</organism>
<dbReference type="InterPro" id="IPR000257">
    <property type="entry name" value="Uroporphyrinogen_deCOase"/>
</dbReference>
<dbReference type="Proteomes" id="UP000178606">
    <property type="component" value="Unassembled WGS sequence"/>
</dbReference>
<sequence length="335" mass="37656">MIPRERVFEAMAHREPDRVPLYLWVFRQPGVTQAIEARHGSIEAFYDLLNLDVCQTFPSKGLAPSRPAHPDAVTVETPYGRGTYGNAMTLEEALEVPFTDPDDGAIYTRIREEVAHHKGRKGRAIFLQTPGVFEASNGIIGLETNMAEMLTRPGLVRRLYERIARWNFRYIENAVAIGVDVIHVSDDWGMNGAMLFSPKTWWELVYPAERLTTDFARRMGAPLSLHCDGYLMDVMDGVIDLGFECLHPVQASAGMDQLRVKREYGDRLTIYGGLDVRTTLGRGDPDGVRAEVRRLMRELKSGGGYLFCTSHMVQPGTPVEEVEMAYRVALEEGGY</sequence>
<dbReference type="PANTHER" id="PTHR47099:SF1">
    <property type="entry name" value="METHYLCOBAMIDE:COM METHYLTRANSFERASE MTBA"/>
    <property type="match status" value="1"/>
</dbReference>
<dbReference type="Pfam" id="PF01208">
    <property type="entry name" value="URO-D"/>
    <property type="match status" value="1"/>
</dbReference>
<comment type="caution">
    <text evidence="2">The sequence shown here is derived from an EMBL/GenBank/DDBJ whole genome shotgun (WGS) entry which is preliminary data.</text>
</comment>
<dbReference type="AlphaFoldDB" id="A0A1F6D240"/>
<dbReference type="PANTHER" id="PTHR47099">
    <property type="entry name" value="METHYLCOBAMIDE:COM METHYLTRANSFERASE MTBA"/>
    <property type="match status" value="1"/>
</dbReference>
<dbReference type="InterPro" id="IPR052024">
    <property type="entry name" value="Methanogen_methyltrans"/>
</dbReference>
<proteinExistence type="predicted"/>
<accession>A0A1F6D240</accession>
<dbReference type="EMBL" id="MFKF01000075">
    <property type="protein sequence ID" value="OGG55503.1"/>
    <property type="molecule type" value="Genomic_DNA"/>
</dbReference>
<dbReference type="GO" id="GO:0006779">
    <property type="term" value="P:porphyrin-containing compound biosynthetic process"/>
    <property type="evidence" value="ECO:0007669"/>
    <property type="project" value="InterPro"/>
</dbReference>
<dbReference type="GO" id="GO:0004853">
    <property type="term" value="F:uroporphyrinogen decarboxylase activity"/>
    <property type="evidence" value="ECO:0007669"/>
    <property type="project" value="InterPro"/>
</dbReference>
<reference evidence="2 3" key="1">
    <citation type="journal article" date="2016" name="Nat. Commun.">
        <title>Thousands of microbial genomes shed light on interconnected biogeochemical processes in an aquifer system.</title>
        <authorList>
            <person name="Anantharaman K."/>
            <person name="Brown C.T."/>
            <person name="Hug L.A."/>
            <person name="Sharon I."/>
            <person name="Castelle C.J."/>
            <person name="Probst A.J."/>
            <person name="Thomas B.C."/>
            <person name="Singh A."/>
            <person name="Wilkins M.J."/>
            <person name="Karaoz U."/>
            <person name="Brodie E.L."/>
            <person name="Williams K.H."/>
            <person name="Hubbard S.S."/>
            <person name="Banfield J.F."/>
        </authorList>
    </citation>
    <scope>NUCLEOTIDE SEQUENCE [LARGE SCALE GENOMIC DNA]</scope>
    <source>
        <strain evidence="3">RIFCSPLOWO2_12_FULL_64_10</strain>
    </source>
</reference>
<evidence type="ECO:0000313" key="2">
    <source>
        <dbReference type="EMBL" id="OGG55503.1"/>
    </source>
</evidence>
<protein>
    <recommendedName>
        <fullName evidence="1">Uroporphyrinogen decarboxylase (URO-D) domain-containing protein</fullName>
    </recommendedName>
</protein>
<evidence type="ECO:0000259" key="1">
    <source>
        <dbReference type="Pfam" id="PF01208"/>
    </source>
</evidence>